<keyword evidence="15" id="KW-1185">Reference proteome</keyword>
<feature type="domain" description="Bifunctional inhibitor/plant lipid transfer protein/seed storage helical" evidence="13">
    <location>
        <begin position="43"/>
        <end position="121"/>
    </location>
</feature>
<evidence type="ECO:0000256" key="5">
    <source>
        <dbReference type="ARBA" id="ARBA00022622"/>
    </source>
</evidence>
<dbReference type="CDD" id="cd00010">
    <property type="entry name" value="AAI_LTSS"/>
    <property type="match status" value="1"/>
</dbReference>
<dbReference type="InterPro" id="IPR000528">
    <property type="entry name" value="Plant_nsLTP"/>
</dbReference>
<sequence>MALMMRNVAGFLFLMSVVGLALFSTAVESAGSGKAAPAPGEECSNLVINMADCLSFVSNGSTVSKPEGTCCDGLKKVLKTDAECLCVAFRNSAQLGVTLNISKAVTLPAACHVSAPSVSTCGSLPPVALSPGGSAIAPSPSGGTSDVVTAPVPSPGGSSGSKVVAVSLGSLALALVAAFVSLF</sequence>
<evidence type="ECO:0000313" key="15">
    <source>
        <dbReference type="Proteomes" id="UP001161247"/>
    </source>
</evidence>
<evidence type="ECO:0000256" key="9">
    <source>
        <dbReference type="ARBA" id="ARBA00023180"/>
    </source>
</evidence>
<evidence type="ECO:0000256" key="1">
    <source>
        <dbReference type="ARBA" id="ARBA00004609"/>
    </source>
</evidence>
<dbReference type="SMART" id="SM00499">
    <property type="entry name" value="AAI"/>
    <property type="match status" value="1"/>
</dbReference>
<name>A0AAV1D822_OLDCO</name>
<protein>
    <submittedName>
        <fullName evidence="14">OLC1v1002596C2</fullName>
    </submittedName>
</protein>
<dbReference type="InterPro" id="IPR043325">
    <property type="entry name" value="LTSS"/>
</dbReference>
<accession>A0AAV1D822</accession>
<evidence type="ECO:0000256" key="7">
    <source>
        <dbReference type="ARBA" id="ARBA00023121"/>
    </source>
</evidence>
<comment type="similarity">
    <text evidence="2">Belongs to the plant LTP family.</text>
</comment>
<evidence type="ECO:0000256" key="10">
    <source>
        <dbReference type="ARBA" id="ARBA00023288"/>
    </source>
</evidence>
<dbReference type="GO" id="GO:0005886">
    <property type="term" value="C:plasma membrane"/>
    <property type="evidence" value="ECO:0007669"/>
    <property type="project" value="UniProtKB-SubCell"/>
</dbReference>
<keyword evidence="6 12" id="KW-0732">Signal</keyword>
<dbReference type="GO" id="GO:0008289">
    <property type="term" value="F:lipid binding"/>
    <property type="evidence" value="ECO:0007669"/>
    <property type="project" value="UniProtKB-KW"/>
</dbReference>
<dbReference type="Pfam" id="PF14368">
    <property type="entry name" value="LTP_2"/>
    <property type="match status" value="1"/>
</dbReference>
<comment type="subcellular location">
    <subcellularLocation>
        <location evidence="1">Cell membrane</location>
        <topology evidence="1">Lipid-anchor</topology>
        <topology evidence="1">GPI-anchor</topology>
    </subcellularLocation>
</comment>
<feature type="chain" id="PRO_5043404446" evidence="12">
    <location>
        <begin position="30"/>
        <end position="183"/>
    </location>
</feature>
<organism evidence="14 15">
    <name type="scientific">Oldenlandia corymbosa var. corymbosa</name>
    <dbReference type="NCBI Taxonomy" id="529605"/>
    <lineage>
        <taxon>Eukaryota</taxon>
        <taxon>Viridiplantae</taxon>
        <taxon>Streptophyta</taxon>
        <taxon>Embryophyta</taxon>
        <taxon>Tracheophyta</taxon>
        <taxon>Spermatophyta</taxon>
        <taxon>Magnoliopsida</taxon>
        <taxon>eudicotyledons</taxon>
        <taxon>Gunneridae</taxon>
        <taxon>Pentapetalae</taxon>
        <taxon>asterids</taxon>
        <taxon>lamiids</taxon>
        <taxon>Gentianales</taxon>
        <taxon>Rubiaceae</taxon>
        <taxon>Rubioideae</taxon>
        <taxon>Spermacoceae</taxon>
        <taxon>Hedyotis-Oldenlandia complex</taxon>
        <taxon>Oldenlandia</taxon>
    </lineage>
</organism>
<keyword evidence="4" id="KW-1003">Cell membrane</keyword>
<keyword evidence="10" id="KW-0449">Lipoprotein</keyword>
<evidence type="ECO:0000259" key="13">
    <source>
        <dbReference type="SMART" id="SM00499"/>
    </source>
</evidence>
<dbReference type="FunFam" id="1.10.110.10:FF:000001">
    <property type="entry name" value="Bifunctional inhibitor/lipid-transfer protein/seed storage 2S albumin superfamily protein"/>
    <property type="match status" value="1"/>
</dbReference>
<evidence type="ECO:0000313" key="14">
    <source>
        <dbReference type="EMBL" id="CAI9103994.1"/>
    </source>
</evidence>
<dbReference type="SUPFAM" id="SSF47699">
    <property type="entry name" value="Bifunctional inhibitor/lipid-transfer protein/seed storage 2S albumin"/>
    <property type="match status" value="1"/>
</dbReference>
<dbReference type="PRINTS" id="PR00382">
    <property type="entry name" value="LIPIDTRNSFER"/>
</dbReference>
<keyword evidence="3" id="KW-0813">Transport</keyword>
<keyword evidence="5" id="KW-0336">GPI-anchor</keyword>
<reference evidence="14" key="1">
    <citation type="submission" date="2023-03" db="EMBL/GenBank/DDBJ databases">
        <authorList>
            <person name="Julca I."/>
        </authorList>
    </citation>
    <scope>NUCLEOTIDE SEQUENCE</scope>
</reference>
<dbReference type="GO" id="GO:0006869">
    <property type="term" value="P:lipid transport"/>
    <property type="evidence" value="ECO:0007669"/>
    <property type="project" value="InterPro"/>
</dbReference>
<evidence type="ECO:0000256" key="6">
    <source>
        <dbReference type="ARBA" id="ARBA00022729"/>
    </source>
</evidence>
<evidence type="ECO:0000256" key="11">
    <source>
        <dbReference type="SAM" id="Phobius"/>
    </source>
</evidence>
<dbReference type="EMBL" id="OX459121">
    <property type="protein sequence ID" value="CAI9103994.1"/>
    <property type="molecule type" value="Genomic_DNA"/>
</dbReference>
<dbReference type="InterPro" id="IPR036312">
    <property type="entry name" value="Bifun_inhib/LTP/seed_sf"/>
</dbReference>
<evidence type="ECO:0000256" key="2">
    <source>
        <dbReference type="ARBA" id="ARBA00009748"/>
    </source>
</evidence>
<feature type="signal peptide" evidence="12">
    <location>
        <begin position="1"/>
        <end position="29"/>
    </location>
</feature>
<dbReference type="AlphaFoldDB" id="A0AAV1D822"/>
<keyword evidence="7" id="KW-0446">Lipid-binding</keyword>
<keyword evidence="9" id="KW-0325">Glycoprotein</keyword>
<gene>
    <name evidence="14" type="ORF">OLC1_LOCUS13024</name>
</gene>
<evidence type="ECO:0000256" key="12">
    <source>
        <dbReference type="SAM" id="SignalP"/>
    </source>
</evidence>
<keyword evidence="8" id="KW-1015">Disulfide bond</keyword>
<dbReference type="PANTHER" id="PTHR33044">
    <property type="entry name" value="BIFUNCTIONAL INHIBITOR/LIPID-TRANSFER PROTEIN/SEED STORAGE 2S ALBUMIN SUPERFAMILY PROTEIN-RELATED"/>
    <property type="match status" value="1"/>
</dbReference>
<evidence type="ECO:0000256" key="8">
    <source>
        <dbReference type="ARBA" id="ARBA00023157"/>
    </source>
</evidence>
<evidence type="ECO:0000256" key="4">
    <source>
        <dbReference type="ARBA" id="ARBA00022475"/>
    </source>
</evidence>
<keyword evidence="11" id="KW-0472">Membrane</keyword>
<dbReference type="Gene3D" id="1.10.110.10">
    <property type="entry name" value="Plant lipid-transfer and hydrophobic proteins"/>
    <property type="match status" value="1"/>
</dbReference>
<feature type="transmembrane region" description="Helical" evidence="11">
    <location>
        <begin position="163"/>
        <end position="182"/>
    </location>
</feature>
<keyword evidence="11" id="KW-1133">Transmembrane helix</keyword>
<proteinExistence type="inferred from homology"/>
<dbReference type="Proteomes" id="UP001161247">
    <property type="component" value="Chromosome 4"/>
</dbReference>
<dbReference type="GO" id="GO:0098552">
    <property type="term" value="C:side of membrane"/>
    <property type="evidence" value="ECO:0007669"/>
    <property type="project" value="UniProtKB-KW"/>
</dbReference>
<dbReference type="InterPro" id="IPR016140">
    <property type="entry name" value="Bifunc_inhib/LTP/seed_store"/>
</dbReference>
<evidence type="ECO:0000256" key="3">
    <source>
        <dbReference type="ARBA" id="ARBA00022448"/>
    </source>
</evidence>
<keyword evidence="11" id="KW-0812">Transmembrane</keyword>